<dbReference type="PATRIC" id="fig|1423.173.peg.4208"/>
<sequence>MNIVKYHSIKKINREALENLGVDIEWYIYLETYHNSYEFTYYAFYRRNELVAVLTGFVFRKLDVQEYIPEKYKKVIKGIRVFNRQALYYDVYFIVKPLSSGEGIYIKDKDTENVTSIINHLLAHFYKIENYDSVYITNLYDLSLLNAFEKNDFISFDFYPNTVLQLKTTNFDEYLKTLKKKKRWDIKNKIKNEGVWN</sequence>
<protein>
    <recommendedName>
        <fullName evidence="3">GNAT family N-acetyltransferase</fullName>
    </recommendedName>
</protein>
<dbReference type="Proteomes" id="UP000032247">
    <property type="component" value="Unassembled WGS sequence"/>
</dbReference>
<gene>
    <name evidence="1" type="ORF">SC09_contig4orf00533</name>
</gene>
<organism evidence="1 2">
    <name type="scientific">Bacillus subtilis</name>
    <dbReference type="NCBI Taxonomy" id="1423"/>
    <lineage>
        <taxon>Bacteria</taxon>
        <taxon>Bacillati</taxon>
        <taxon>Bacillota</taxon>
        <taxon>Bacilli</taxon>
        <taxon>Bacillales</taxon>
        <taxon>Bacillaceae</taxon>
        <taxon>Bacillus</taxon>
    </lineage>
</organism>
<reference evidence="1 2" key="1">
    <citation type="submission" date="2014-12" db="EMBL/GenBank/DDBJ databases">
        <title>Comparative genome analysis of Bacillus coagulans HM-08, Clostridium butyricum HM-68, Bacillus subtilis HM-66 and Bacillus licheniformis BL-09.</title>
        <authorList>
            <person name="Zhang H."/>
        </authorList>
    </citation>
    <scope>NUCLEOTIDE SEQUENCE [LARGE SCALE GENOMIC DNA]</scope>
    <source>
        <strain evidence="1 2">HM-66</strain>
    </source>
</reference>
<comment type="caution">
    <text evidence="1">The sequence shown here is derived from an EMBL/GenBank/DDBJ whole genome shotgun (WGS) entry which is preliminary data.</text>
</comment>
<name>A0A0D1J082_BACIU</name>
<dbReference type="EMBL" id="JXBC01000013">
    <property type="protein sequence ID" value="KIU05664.1"/>
    <property type="molecule type" value="Genomic_DNA"/>
</dbReference>
<accession>A0A0D1J082</accession>
<dbReference type="AlphaFoldDB" id="A0A0D1J082"/>
<evidence type="ECO:0008006" key="3">
    <source>
        <dbReference type="Google" id="ProtNLM"/>
    </source>
</evidence>
<evidence type="ECO:0000313" key="1">
    <source>
        <dbReference type="EMBL" id="KIU05664.1"/>
    </source>
</evidence>
<evidence type="ECO:0000313" key="2">
    <source>
        <dbReference type="Proteomes" id="UP000032247"/>
    </source>
</evidence>
<proteinExistence type="predicted"/>